<evidence type="ECO:0000313" key="2">
    <source>
        <dbReference type="EMBL" id="TVY80265.1"/>
    </source>
</evidence>
<dbReference type="Proteomes" id="UP000469558">
    <property type="component" value="Unassembled WGS sequence"/>
</dbReference>
<dbReference type="OrthoDB" id="8300194at2759"/>
<dbReference type="PANTHER" id="PTHR33112:SF10">
    <property type="entry name" value="TOL"/>
    <property type="match status" value="1"/>
</dbReference>
<accession>A0A8T9C3L2</accession>
<feature type="domain" description="Heterokaryon incompatibility" evidence="1">
    <location>
        <begin position="146"/>
        <end position="309"/>
    </location>
</feature>
<dbReference type="Pfam" id="PF06985">
    <property type="entry name" value="HET"/>
    <property type="match status" value="1"/>
</dbReference>
<name>A0A8T9C3L2_9HELO</name>
<dbReference type="InterPro" id="IPR010730">
    <property type="entry name" value="HET"/>
</dbReference>
<dbReference type="PANTHER" id="PTHR33112">
    <property type="entry name" value="DOMAIN PROTEIN, PUTATIVE-RELATED"/>
    <property type="match status" value="1"/>
</dbReference>
<proteinExistence type="predicted"/>
<dbReference type="EMBL" id="QGMK01000724">
    <property type="protein sequence ID" value="TVY80265.1"/>
    <property type="molecule type" value="Genomic_DNA"/>
</dbReference>
<evidence type="ECO:0000313" key="3">
    <source>
        <dbReference type="Proteomes" id="UP000469558"/>
    </source>
</evidence>
<evidence type="ECO:0000259" key="1">
    <source>
        <dbReference type="Pfam" id="PF06985"/>
    </source>
</evidence>
<protein>
    <recommendedName>
        <fullName evidence="1">Heterokaryon incompatibility domain-containing protein</fullName>
    </recommendedName>
</protein>
<comment type="caution">
    <text evidence="2">The sequence shown here is derived from an EMBL/GenBank/DDBJ whole genome shotgun (WGS) entry which is preliminary data.</text>
</comment>
<reference evidence="2 3" key="1">
    <citation type="submission" date="2018-05" db="EMBL/GenBank/DDBJ databases">
        <title>Genome sequencing and assembly of the regulated plant pathogen Lachnellula willkommii and related sister species for the development of diagnostic species identification markers.</title>
        <authorList>
            <person name="Giroux E."/>
            <person name="Bilodeau G."/>
        </authorList>
    </citation>
    <scope>NUCLEOTIDE SEQUENCE [LARGE SCALE GENOMIC DNA]</scope>
    <source>
        <strain evidence="2 3">CBS 268.59</strain>
    </source>
</reference>
<keyword evidence="3" id="KW-1185">Reference proteome</keyword>
<organism evidence="2 3">
    <name type="scientific">Lachnellula suecica</name>
    <dbReference type="NCBI Taxonomy" id="602035"/>
    <lineage>
        <taxon>Eukaryota</taxon>
        <taxon>Fungi</taxon>
        <taxon>Dikarya</taxon>
        <taxon>Ascomycota</taxon>
        <taxon>Pezizomycotina</taxon>
        <taxon>Leotiomycetes</taxon>
        <taxon>Helotiales</taxon>
        <taxon>Lachnaceae</taxon>
        <taxon>Lachnellula</taxon>
    </lineage>
</organism>
<dbReference type="AlphaFoldDB" id="A0A8T9C3L2"/>
<gene>
    <name evidence="2" type="ORF">LSUE1_G006504</name>
</gene>
<sequence length="607" mass="68130">MQPACALEVEVIELREGGHFDDEVKGQRNRVRVQCYALPNPQLKSLKPGEEDVMKHGQELYAAFGVAKEVPTELSVQQSSFAIQEWIANCQNNHRSCSVSEPKLSNFPSRVLDIGFDAADQKDADVLLIASRDIIHTNHADHLYRYATLSHCWGKAHVIRTTKDTLAQRLLRIKWEELPKTFQDAIKIVRALKIRYLWIDSLCIIQDDALDWKYESALMGTVYSNGYINLAATGAFDSRGGCLGSRKLNHLSRTVDIRTFQVLEGPVAIFVRPSFESIHYRYSTRRTSHPELPDSKIVPLLSRAWVFQERHLAPRTLHFHPSEMVMECKTTLSCECTNMESLDAQKLFEYWFEIVEEYSKLLLTQESDRLPALIGIAATFQRRLGAGYLAGLWQADIGRGLLWDVKRYESADSGNIARRKRRTHVPSWPWASLHLSGHEAGVIFTAFHDDTFRLDRRFRYLDTDMTPKAADSSFALPDDAGTLFTEGAAVSAIASYHSAIDIDAEGIVVVFDCDVDDMVVVSTIGMNFDVTGSKSLGSIDGTAISCLLIRAISEDDFELEFPPLYICTLVLQPSKRAPGSYERIGVLDIRGDLGICQGAEVGKFSIV</sequence>